<protein>
    <submittedName>
        <fullName evidence="2">Uncharacterized protein</fullName>
    </submittedName>
</protein>
<evidence type="ECO:0000313" key="3">
    <source>
        <dbReference type="Proteomes" id="UP000501379"/>
    </source>
</evidence>
<dbReference type="AlphaFoldDB" id="A0A6M8FES1"/>
<feature type="transmembrane region" description="Helical" evidence="1">
    <location>
        <begin position="117"/>
        <end position="135"/>
    </location>
</feature>
<keyword evidence="1" id="KW-0472">Membrane</keyword>
<reference evidence="2" key="1">
    <citation type="submission" date="2020-07" db="EMBL/GenBank/DDBJ databases">
        <title>Nitrate ammonifying Pseudomonas campi sp. nov. isolated from German agricultural grassland.</title>
        <authorList>
            <person name="Timsy T."/>
            <person name="Ulrich A."/>
            <person name="Spanner T."/>
            <person name="Foesel B."/>
            <person name="Kolb S."/>
            <person name="Horn M.A."/>
            <person name="Behrendt U."/>
        </authorList>
    </citation>
    <scope>NUCLEOTIDE SEQUENCE</scope>
    <source>
        <strain evidence="2">S1-A32-2</strain>
    </source>
</reference>
<organism evidence="2 3">
    <name type="scientific">Aquipseudomonas campi</name>
    <dbReference type="NCBI Taxonomy" id="2731681"/>
    <lineage>
        <taxon>Bacteria</taxon>
        <taxon>Pseudomonadati</taxon>
        <taxon>Pseudomonadota</taxon>
        <taxon>Gammaproteobacteria</taxon>
        <taxon>Pseudomonadales</taxon>
        <taxon>Pseudomonadaceae</taxon>
        <taxon>Aquipseudomonas</taxon>
    </lineage>
</organism>
<dbReference type="Proteomes" id="UP000501379">
    <property type="component" value="Chromosome"/>
</dbReference>
<evidence type="ECO:0000256" key="1">
    <source>
        <dbReference type="SAM" id="Phobius"/>
    </source>
</evidence>
<keyword evidence="1" id="KW-1133">Transmembrane helix</keyword>
<feature type="transmembrane region" description="Helical" evidence="1">
    <location>
        <begin position="40"/>
        <end position="65"/>
    </location>
</feature>
<dbReference type="KEGG" id="pcam:HNE05_03595"/>
<name>A0A6M8FES1_9GAMM</name>
<sequence length="141" mass="14830">MNKRALILGILVAFLASVISQALLRGQKAIASDVASYTPYFLSPLFSMLIQATSMLAWAIPGFYVGYLCKNKPAQHGAMLGATYGALLGVAVFAMQASELSNTDSMLILATSALAQIAKYSVLFALAAPAGYLLAAHRANL</sequence>
<dbReference type="EMBL" id="CP053697">
    <property type="protein sequence ID" value="QKE62479.1"/>
    <property type="molecule type" value="Genomic_DNA"/>
</dbReference>
<keyword evidence="3" id="KW-1185">Reference proteome</keyword>
<keyword evidence="1" id="KW-0812">Transmembrane</keyword>
<evidence type="ECO:0000313" key="2">
    <source>
        <dbReference type="EMBL" id="QKE62479.1"/>
    </source>
</evidence>
<gene>
    <name evidence="2" type="ORF">HNE05_03595</name>
</gene>
<dbReference type="RefSeq" id="WP_173204313.1">
    <property type="nucleotide sequence ID" value="NZ_CP053697.2"/>
</dbReference>
<feature type="transmembrane region" description="Helical" evidence="1">
    <location>
        <begin position="77"/>
        <end position="97"/>
    </location>
</feature>
<proteinExistence type="predicted"/>
<accession>A0A6M8FES1</accession>